<comment type="caution">
    <text evidence="7">The sequence shown here is derived from an EMBL/GenBank/DDBJ whole genome shotgun (WGS) entry which is preliminary data.</text>
</comment>
<gene>
    <name evidence="7" type="ORF">GLOIN_2v1484559</name>
</gene>
<evidence type="ECO:0000313" key="7">
    <source>
        <dbReference type="EMBL" id="POG63574.1"/>
    </source>
</evidence>
<dbReference type="VEuPathDB" id="FungiDB:RhiirFUN_015870"/>
<evidence type="ECO:0000256" key="5">
    <source>
        <dbReference type="ARBA" id="ARBA00023242"/>
    </source>
</evidence>
<dbReference type="AlphaFoldDB" id="A0A2P4PDV5"/>
<keyword evidence="2" id="KW-0479">Metal-binding</keyword>
<evidence type="ECO:0000256" key="1">
    <source>
        <dbReference type="ARBA" id="ARBA00004123"/>
    </source>
</evidence>
<dbReference type="Proteomes" id="UP000018888">
    <property type="component" value="Unassembled WGS sequence"/>
</dbReference>
<dbReference type="SUPFAM" id="SSF53098">
    <property type="entry name" value="Ribonuclease H-like"/>
    <property type="match status" value="1"/>
</dbReference>
<keyword evidence="4" id="KW-0862">Zinc</keyword>
<dbReference type="PANTHER" id="PTHR46481:SF10">
    <property type="entry name" value="ZINC FINGER BED DOMAIN-CONTAINING PROTEIN 39"/>
    <property type="match status" value="1"/>
</dbReference>
<organism evidence="7 8">
    <name type="scientific">Rhizophagus irregularis (strain DAOM 181602 / DAOM 197198 / MUCL 43194)</name>
    <name type="common">Arbuscular mycorrhizal fungus</name>
    <name type="synonym">Glomus intraradices</name>
    <dbReference type="NCBI Taxonomy" id="747089"/>
    <lineage>
        <taxon>Eukaryota</taxon>
        <taxon>Fungi</taxon>
        <taxon>Fungi incertae sedis</taxon>
        <taxon>Mucoromycota</taxon>
        <taxon>Glomeromycotina</taxon>
        <taxon>Glomeromycetes</taxon>
        <taxon>Glomerales</taxon>
        <taxon>Glomeraceae</taxon>
        <taxon>Rhizophagus</taxon>
    </lineage>
</organism>
<evidence type="ECO:0000256" key="3">
    <source>
        <dbReference type="ARBA" id="ARBA00022771"/>
    </source>
</evidence>
<reference evidence="7 8" key="2">
    <citation type="journal article" date="2018" name="New Phytol.">
        <title>High intraspecific genome diversity in the model arbuscular mycorrhizal symbiont Rhizophagus irregularis.</title>
        <authorList>
            <person name="Chen E.C.H."/>
            <person name="Morin E."/>
            <person name="Beaudet D."/>
            <person name="Noel J."/>
            <person name="Yildirir G."/>
            <person name="Ndikumana S."/>
            <person name="Charron P."/>
            <person name="St-Onge C."/>
            <person name="Giorgi J."/>
            <person name="Kruger M."/>
            <person name="Marton T."/>
            <person name="Ropars J."/>
            <person name="Grigoriev I.V."/>
            <person name="Hainaut M."/>
            <person name="Henrissat B."/>
            <person name="Roux C."/>
            <person name="Martin F."/>
            <person name="Corradi N."/>
        </authorList>
    </citation>
    <scope>NUCLEOTIDE SEQUENCE [LARGE SCALE GENOMIC DNA]</scope>
    <source>
        <strain evidence="7 8">DAOM 197198</strain>
    </source>
</reference>
<evidence type="ECO:0000256" key="6">
    <source>
        <dbReference type="SAM" id="MobiDB-lite"/>
    </source>
</evidence>
<feature type="compositionally biased region" description="Low complexity" evidence="6">
    <location>
        <begin position="545"/>
        <end position="560"/>
    </location>
</feature>
<feature type="region of interest" description="Disordered" evidence="6">
    <location>
        <begin position="545"/>
        <end position="572"/>
    </location>
</feature>
<proteinExistence type="predicted"/>
<dbReference type="InterPro" id="IPR052035">
    <property type="entry name" value="ZnF_BED_domain_contain"/>
</dbReference>
<keyword evidence="5" id="KW-0539">Nucleus</keyword>
<keyword evidence="3" id="KW-0863">Zinc-finger</keyword>
<evidence type="ECO:0000256" key="4">
    <source>
        <dbReference type="ARBA" id="ARBA00022833"/>
    </source>
</evidence>
<comment type="subcellular location">
    <subcellularLocation>
        <location evidence="1">Nucleus</location>
    </subcellularLocation>
</comment>
<dbReference type="VEuPathDB" id="FungiDB:RhiirFUN_018136"/>
<dbReference type="GO" id="GO:0005634">
    <property type="term" value="C:nucleus"/>
    <property type="evidence" value="ECO:0007669"/>
    <property type="project" value="UniProtKB-SubCell"/>
</dbReference>
<dbReference type="GO" id="GO:0008270">
    <property type="term" value="F:zinc ion binding"/>
    <property type="evidence" value="ECO:0007669"/>
    <property type="project" value="UniProtKB-KW"/>
</dbReference>
<protein>
    <submittedName>
        <fullName evidence="7">Ribonuclease H-like domain-containing protein</fullName>
    </submittedName>
</protein>
<reference evidence="7 8" key="1">
    <citation type="journal article" date="2013" name="Proc. Natl. Acad. Sci. U.S.A.">
        <title>Genome of an arbuscular mycorrhizal fungus provides insight into the oldest plant symbiosis.</title>
        <authorList>
            <person name="Tisserant E."/>
            <person name="Malbreil M."/>
            <person name="Kuo A."/>
            <person name="Kohler A."/>
            <person name="Symeonidi A."/>
            <person name="Balestrini R."/>
            <person name="Charron P."/>
            <person name="Duensing N."/>
            <person name="Frei Dit Frey N."/>
            <person name="Gianinazzi-Pearson V."/>
            <person name="Gilbert L.B."/>
            <person name="Handa Y."/>
            <person name="Herr J.R."/>
            <person name="Hijri M."/>
            <person name="Koul R."/>
            <person name="Kawaguchi M."/>
            <person name="Krajinski F."/>
            <person name="Lammers P.J."/>
            <person name="Masclaux F.G."/>
            <person name="Murat C."/>
            <person name="Morin E."/>
            <person name="Ndikumana S."/>
            <person name="Pagni M."/>
            <person name="Petitpierre D."/>
            <person name="Requena N."/>
            <person name="Rosikiewicz P."/>
            <person name="Riley R."/>
            <person name="Saito K."/>
            <person name="San Clemente H."/>
            <person name="Shapiro H."/>
            <person name="van Tuinen D."/>
            <person name="Becard G."/>
            <person name="Bonfante P."/>
            <person name="Paszkowski U."/>
            <person name="Shachar-Hill Y.Y."/>
            <person name="Tuskan G.A."/>
            <person name="Young P.W."/>
            <person name="Sanders I.R."/>
            <person name="Henrissat B."/>
            <person name="Rensing S.A."/>
            <person name="Grigoriev I.V."/>
            <person name="Corradi N."/>
            <person name="Roux C."/>
            <person name="Martin F."/>
        </authorList>
    </citation>
    <scope>NUCLEOTIDE SEQUENCE [LARGE SCALE GENOMIC DNA]</scope>
    <source>
        <strain evidence="7 8">DAOM 197198</strain>
    </source>
</reference>
<accession>A0A2P4PDV5</accession>
<evidence type="ECO:0000256" key="2">
    <source>
        <dbReference type="ARBA" id="ARBA00022723"/>
    </source>
</evidence>
<dbReference type="PANTHER" id="PTHR46481">
    <property type="entry name" value="ZINC FINGER BED DOMAIN-CONTAINING PROTEIN 4"/>
    <property type="match status" value="1"/>
</dbReference>
<name>A0A2P4PDV5_RHIID</name>
<evidence type="ECO:0000313" key="8">
    <source>
        <dbReference type="Proteomes" id="UP000018888"/>
    </source>
</evidence>
<dbReference type="InterPro" id="IPR012337">
    <property type="entry name" value="RNaseH-like_sf"/>
</dbReference>
<sequence>MDSTDLFDNQNIREVRRGRKESHVWDHYFKEPLGSGHYTARCHYCNQNWSRGKPEILKSHLALYCKDVPLYIKTEYMEMLAVGTTSTMNRKQKTDSDSSAELTADRKDKIDQALIRFFICCGIPFSTVGHPYFIDFVQSLCFAYGPPKRTTLSTTFLNHETAIILNKIKEELKYEKNLTLAVDGWCDPLGRSIYAFIIITPSKRQYIHTLKDTSMDSHTGTFNATEIEKVLTSIGPEKFAAVLETQTEIFINAIAIKNLLQNRQFFQDVEQLHTILAPAKKAIQAVEANSSNMASIFLQLIQMAVEIKKISNYFDPNFKKNCINIFNKRWAQFDTDTYLVAFFLHPRYRDKKFQDSTFRQMALTAMKIWSKFGSDKRSCKILLSQLRSYGDNEPPYDMEYTDEYDTPELWWSTCRQPNNYIQKLALKLFAITPHQAACERAFSVLNWMIGKRRTRLDIDRLQSMAQMHSYYITNAKSELKFSSSDLSENELETALQEITTAMINNDDIFIDDDDIVLDDESIDLNDDDANTNDLIMENIMNLDSFNEQNDDNSNSNISDQQPDESINYEDSNIDFEAIFDEESETD</sequence>
<dbReference type="EMBL" id="AUPC02000263">
    <property type="protein sequence ID" value="POG63574.1"/>
    <property type="molecule type" value="Genomic_DNA"/>
</dbReference>
<keyword evidence="8" id="KW-1185">Reference proteome</keyword>